<dbReference type="Pfam" id="PF13532">
    <property type="entry name" value="2OG-FeII_Oxy_2"/>
    <property type="match status" value="1"/>
</dbReference>
<reference evidence="3" key="1">
    <citation type="submission" date="2021-10" db="EMBL/GenBank/DDBJ databases">
        <title>De novo Genome Assembly of Clathrus columnatus (Basidiomycota, Fungi) Using Illumina and Nanopore Sequence Data.</title>
        <authorList>
            <person name="Ogiso-Tanaka E."/>
            <person name="Itagaki H."/>
            <person name="Hosoya T."/>
            <person name="Hosaka K."/>
        </authorList>
    </citation>
    <scope>NUCLEOTIDE SEQUENCE</scope>
    <source>
        <strain evidence="3">MO-923</strain>
    </source>
</reference>
<dbReference type="PANTHER" id="PTHR31212:SF4">
    <property type="entry name" value="ALPHA-KETOGLUTARATE-DEPENDENT DIOXYGENASE ALKB HOMOLOG 3"/>
    <property type="match status" value="1"/>
</dbReference>
<dbReference type="InterPro" id="IPR032854">
    <property type="entry name" value="ALKBH3"/>
</dbReference>
<accession>A0AAV5AGR0</accession>
<sequence length="421" mass="46284">MSEPEQDTEILLAILSSLLEPPIPSQNVLLDALINSSGDVNAAAKNLRQSTSTFTRTSSPGSFASNSRKGGAQRPLEDWLSSSSSNSRSFKKRKLEDPSPKAVKTQELNHSLVSGSSSVSHSISSSNLVPSLHRLLPLTLSSPEMVKKHTPCTLHLGILPPELACRLFYTLVDASKDWIPSKWFVADRLVASPHKTSFFARANNGIDDNTEWQTLAPYWYNGQASAPPTLFPPEMEEACRIVEGIVNAELTKRQRHPLEWGGEAQEGHSWKANVAVSNCYTGSKEGVGFHSDQLTYLGPMPTIASISLGTSRIFRLREVIPQSEIGKRQAQTFNIPVVHNSPDFRPETTPLCKCDVPCVLRADLKGRTEGQEQRYFWMCYAGAKNDGKGCSTVKVLDCKGEKRGPFLGDSEVVNMDNNTNK</sequence>
<dbReference type="Gene3D" id="2.60.120.590">
    <property type="entry name" value="Alpha-ketoglutarate-dependent dioxygenase AlkB-like"/>
    <property type="match status" value="1"/>
</dbReference>
<evidence type="ECO:0000313" key="4">
    <source>
        <dbReference type="Proteomes" id="UP001050691"/>
    </source>
</evidence>
<feature type="domain" description="Alpha-ketoglutarate-dependent dioxygenase AlkB-like" evidence="2">
    <location>
        <begin position="208"/>
        <end position="340"/>
    </location>
</feature>
<evidence type="ECO:0000313" key="3">
    <source>
        <dbReference type="EMBL" id="GJJ12080.1"/>
    </source>
</evidence>
<gene>
    <name evidence="3" type="ORF">Clacol_006321</name>
</gene>
<feature type="region of interest" description="Disordered" evidence="1">
    <location>
        <begin position="50"/>
        <end position="108"/>
    </location>
</feature>
<dbReference type="InterPro" id="IPR037151">
    <property type="entry name" value="AlkB-like_sf"/>
</dbReference>
<dbReference type="AlphaFoldDB" id="A0AAV5AGR0"/>
<dbReference type="InterPro" id="IPR027450">
    <property type="entry name" value="AlkB-like"/>
</dbReference>
<keyword evidence="4" id="KW-1185">Reference proteome</keyword>
<evidence type="ECO:0000256" key="1">
    <source>
        <dbReference type="SAM" id="MobiDB-lite"/>
    </source>
</evidence>
<proteinExistence type="predicted"/>
<dbReference type="PANTHER" id="PTHR31212">
    <property type="entry name" value="ALPHA-KETOGLUTARATE-DEPENDENT DIOXYGENASE ALKB HOMOLOG 3"/>
    <property type="match status" value="1"/>
</dbReference>
<dbReference type="GO" id="GO:0051213">
    <property type="term" value="F:dioxygenase activity"/>
    <property type="evidence" value="ECO:0007669"/>
    <property type="project" value="InterPro"/>
</dbReference>
<dbReference type="GO" id="GO:0006307">
    <property type="term" value="P:DNA alkylation repair"/>
    <property type="evidence" value="ECO:0007669"/>
    <property type="project" value="InterPro"/>
</dbReference>
<feature type="compositionally biased region" description="Low complexity" evidence="1">
    <location>
        <begin position="50"/>
        <end position="59"/>
    </location>
</feature>
<name>A0AAV5AGR0_9AGAM</name>
<comment type="caution">
    <text evidence="3">The sequence shown here is derived from an EMBL/GenBank/DDBJ whole genome shotgun (WGS) entry which is preliminary data.</text>
</comment>
<dbReference type="EMBL" id="BPWL01000007">
    <property type="protein sequence ID" value="GJJ12080.1"/>
    <property type="molecule type" value="Genomic_DNA"/>
</dbReference>
<dbReference type="SUPFAM" id="SSF51197">
    <property type="entry name" value="Clavaminate synthase-like"/>
    <property type="match status" value="1"/>
</dbReference>
<evidence type="ECO:0000259" key="2">
    <source>
        <dbReference type="Pfam" id="PF13532"/>
    </source>
</evidence>
<dbReference type="Proteomes" id="UP001050691">
    <property type="component" value="Unassembled WGS sequence"/>
</dbReference>
<protein>
    <recommendedName>
        <fullName evidence="2">Alpha-ketoglutarate-dependent dioxygenase AlkB-like domain-containing protein</fullName>
    </recommendedName>
</protein>
<organism evidence="3 4">
    <name type="scientific">Clathrus columnatus</name>
    <dbReference type="NCBI Taxonomy" id="1419009"/>
    <lineage>
        <taxon>Eukaryota</taxon>
        <taxon>Fungi</taxon>
        <taxon>Dikarya</taxon>
        <taxon>Basidiomycota</taxon>
        <taxon>Agaricomycotina</taxon>
        <taxon>Agaricomycetes</taxon>
        <taxon>Phallomycetidae</taxon>
        <taxon>Phallales</taxon>
        <taxon>Clathraceae</taxon>
        <taxon>Clathrus</taxon>
    </lineage>
</organism>